<name>A0A4Q2DWM3_9AGAR</name>
<dbReference type="PROSITE" id="PS50206">
    <property type="entry name" value="RHODANESE_3"/>
    <property type="match status" value="2"/>
</dbReference>
<protein>
    <recommendedName>
        <fullName evidence="4">Rhodanese domain-containing protein</fullName>
    </recommendedName>
</protein>
<evidence type="ECO:0000256" key="3">
    <source>
        <dbReference type="SAM" id="MobiDB-lite"/>
    </source>
</evidence>
<gene>
    <name evidence="5" type="ORF">EST38_g1120</name>
</gene>
<dbReference type="InterPro" id="IPR001763">
    <property type="entry name" value="Rhodanese-like_dom"/>
</dbReference>
<feature type="region of interest" description="Disordered" evidence="3">
    <location>
        <begin position="62"/>
        <end position="81"/>
    </location>
</feature>
<organism evidence="5 6">
    <name type="scientific">Candolleomyces aberdarensis</name>
    <dbReference type="NCBI Taxonomy" id="2316362"/>
    <lineage>
        <taxon>Eukaryota</taxon>
        <taxon>Fungi</taxon>
        <taxon>Dikarya</taxon>
        <taxon>Basidiomycota</taxon>
        <taxon>Agaricomycotina</taxon>
        <taxon>Agaricomycetes</taxon>
        <taxon>Agaricomycetidae</taxon>
        <taxon>Agaricales</taxon>
        <taxon>Agaricineae</taxon>
        <taxon>Psathyrellaceae</taxon>
        <taxon>Candolleomyces</taxon>
    </lineage>
</organism>
<keyword evidence="1" id="KW-0808">Transferase</keyword>
<accession>A0A4Q2DWM3</accession>
<dbReference type="Pfam" id="PF00581">
    <property type="entry name" value="Rhodanese"/>
    <property type="match status" value="1"/>
</dbReference>
<dbReference type="CDD" id="cd01449">
    <property type="entry name" value="TST_Repeat_2"/>
    <property type="match status" value="1"/>
</dbReference>
<dbReference type="PANTHER" id="PTHR11364:SF27">
    <property type="entry name" value="SULFURTRANSFERASE"/>
    <property type="match status" value="1"/>
</dbReference>
<dbReference type="Gene3D" id="3.40.250.10">
    <property type="entry name" value="Rhodanese-like domain"/>
    <property type="match status" value="2"/>
</dbReference>
<evidence type="ECO:0000313" key="6">
    <source>
        <dbReference type="Proteomes" id="UP000290288"/>
    </source>
</evidence>
<dbReference type="GO" id="GO:0004792">
    <property type="term" value="F:thiosulfate-cyanide sulfurtransferase activity"/>
    <property type="evidence" value="ECO:0007669"/>
    <property type="project" value="TreeGrafter"/>
</dbReference>
<dbReference type="AlphaFoldDB" id="A0A4Q2DWM3"/>
<dbReference type="InterPro" id="IPR045078">
    <property type="entry name" value="TST/MPST-like"/>
</dbReference>
<dbReference type="STRING" id="2316362.A0A4Q2DWM3"/>
<proteinExistence type="predicted"/>
<dbReference type="OrthoDB" id="270167at2759"/>
<keyword evidence="6" id="KW-1185">Reference proteome</keyword>
<feature type="domain" description="Rhodanese" evidence="4">
    <location>
        <begin position="106"/>
        <end position="223"/>
    </location>
</feature>
<evidence type="ECO:0000256" key="2">
    <source>
        <dbReference type="ARBA" id="ARBA00022737"/>
    </source>
</evidence>
<comment type="caution">
    <text evidence="5">The sequence shown here is derived from an EMBL/GenBank/DDBJ whole genome shotgun (WGS) entry which is preliminary data.</text>
</comment>
<keyword evidence="2" id="KW-0677">Repeat</keyword>
<dbReference type="Proteomes" id="UP000290288">
    <property type="component" value="Unassembled WGS sequence"/>
</dbReference>
<dbReference type="InterPro" id="IPR036873">
    <property type="entry name" value="Rhodanese-like_dom_sf"/>
</dbReference>
<dbReference type="SUPFAM" id="SSF52821">
    <property type="entry name" value="Rhodanese/Cell cycle control phosphatase"/>
    <property type="match status" value="2"/>
</dbReference>
<dbReference type="EMBL" id="SDEE01000014">
    <property type="protein sequence ID" value="RXW24739.1"/>
    <property type="molecule type" value="Genomic_DNA"/>
</dbReference>
<evidence type="ECO:0000256" key="1">
    <source>
        <dbReference type="ARBA" id="ARBA00022679"/>
    </source>
</evidence>
<feature type="domain" description="Rhodanese" evidence="4">
    <location>
        <begin position="3"/>
        <end position="68"/>
    </location>
</feature>
<dbReference type="PANTHER" id="PTHR11364">
    <property type="entry name" value="THIOSULFATE SULFERTANSFERASE"/>
    <property type="match status" value="1"/>
</dbReference>
<dbReference type="SMART" id="SM00450">
    <property type="entry name" value="RHOD"/>
    <property type="match status" value="1"/>
</dbReference>
<evidence type="ECO:0000259" key="4">
    <source>
        <dbReference type="PROSITE" id="PS50206"/>
    </source>
</evidence>
<evidence type="ECO:0000313" key="5">
    <source>
        <dbReference type="EMBL" id="RXW24739.1"/>
    </source>
</evidence>
<sequence length="238" mass="25963">MMPSNDLFAKACGELGVSPSSHVVLYDTHGVFSSPRALFMFRTFGHEKSSIVNGGLPRWADEGLPVDTEPPTKPEPTSYQPPTFHSEAIRSYEDVVANSAFDPKTSIKVELLLDARSRGRYQGTDPEPRPGLSSGHIPNSISLPFNLFLQKNVSSEGIEYTNILPPAEIRRVLEDTIGQEELEDLVNGQRSVITSCGSGMTAGVLWLGLQLLGAKRVALYDEVCGICSSHTFVVSRKN</sequence>
<reference evidence="5 6" key="1">
    <citation type="submission" date="2019-01" db="EMBL/GenBank/DDBJ databases">
        <title>Draft genome sequence of Psathyrella aberdarensis IHI B618.</title>
        <authorList>
            <person name="Buettner E."/>
            <person name="Kellner H."/>
        </authorList>
    </citation>
    <scope>NUCLEOTIDE SEQUENCE [LARGE SCALE GENOMIC DNA]</scope>
    <source>
        <strain evidence="5 6">IHI B618</strain>
    </source>
</reference>
<dbReference type="CDD" id="cd01448">
    <property type="entry name" value="TST_Repeat_1"/>
    <property type="match status" value="1"/>
</dbReference>
<dbReference type="GO" id="GO:0005739">
    <property type="term" value="C:mitochondrion"/>
    <property type="evidence" value="ECO:0007669"/>
    <property type="project" value="TreeGrafter"/>
</dbReference>